<evidence type="ECO:0000313" key="2">
    <source>
        <dbReference type="Proteomes" id="UP001239111"/>
    </source>
</evidence>
<keyword evidence="2" id="KW-1185">Reference proteome</keyword>
<evidence type="ECO:0000313" key="1">
    <source>
        <dbReference type="EMBL" id="KAJ8683637.1"/>
    </source>
</evidence>
<organism evidence="1 2">
    <name type="scientific">Eretmocerus hayati</name>
    <dbReference type="NCBI Taxonomy" id="131215"/>
    <lineage>
        <taxon>Eukaryota</taxon>
        <taxon>Metazoa</taxon>
        <taxon>Ecdysozoa</taxon>
        <taxon>Arthropoda</taxon>
        <taxon>Hexapoda</taxon>
        <taxon>Insecta</taxon>
        <taxon>Pterygota</taxon>
        <taxon>Neoptera</taxon>
        <taxon>Endopterygota</taxon>
        <taxon>Hymenoptera</taxon>
        <taxon>Apocrita</taxon>
        <taxon>Proctotrupomorpha</taxon>
        <taxon>Chalcidoidea</taxon>
        <taxon>Aphelinidae</taxon>
        <taxon>Aphelininae</taxon>
        <taxon>Eretmocerus</taxon>
    </lineage>
</organism>
<dbReference type="Proteomes" id="UP001239111">
    <property type="component" value="Chromosome 1"/>
</dbReference>
<gene>
    <name evidence="1" type="ORF">QAD02_019429</name>
</gene>
<protein>
    <submittedName>
        <fullName evidence="1">Uncharacterized protein</fullName>
    </submittedName>
</protein>
<sequence length="333" mass="37200">MAQAYVDVCKSGVGTSTIPCEMDIGVEKSTDALPSENSSSVPECAVCLQPCIHPARLPCNHVFCYLCIKGVANQSKRCPMCRNEIPADFLERPQLLEVVEPPVQKEESTSVEEPGSEEWQWFYQGREGWWQYDERTSIELETAHKQGLRTYDILIAGFLYTIDFGQMLQHRRNDPSKKRRIKRDHSNIPKKGVAGLRLNNNQPAQEQEEQQQQQNVAREIRGAERPTSPASDNTGEGTSTPIPPSNTPQTPSGGNTSGDATPSTAARMDHQRSDSLHQVLEQMRSLILRDNLLSGNQQDLHESIDDGSFSDSLLPWLHQTSSNPAYSSDEEHT</sequence>
<reference evidence="1" key="1">
    <citation type="submission" date="2023-04" db="EMBL/GenBank/DDBJ databases">
        <title>A chromosome-level genome assembly of the parasitoid wasp Eretmocerus hayati.</title>
        <authorList>
            <person name="Zhong Y."/>
            <person name="Liu S."/>
            <person name="Liu Y."/>
        </authorList>
    </citation>
    <scope>NUCLEOTIDE SEQUENCE</scope>
    <source>
        <strain evidence="1">ZJU_SS_LIU_2023</strain>
    </source>
</reference>
<proteinExistence type="predicted"/>
<comment type="caution">
    <text evidence="1">The sequence shown here is derived from an EMBL/GenBank/DDBJ whole genome shotgun (WGS) entry which is preliminary data.</text>
</comment>
<accession>A0ACC2PMQ8</accession>
<name>A0ACC2PMQ8_9HYME</name>
<dbReference type="EMBL" id="CM056741">
    <property type="protein sequence ID" value="KAJ8683637.1"/>
    <property type="molecule type" value="Genomic_DNA"/>
</dbReference>